<feature type="compositionally biased region" description="Acidic residues" evidence="1">
    <location>
        <begin position="255"/>
        <end position="276"/>
    </location>
</feature>
<keyword evidence="4" id="KW-1185">Reference proteome</keyword>
<reference evidence="4" key="1">
    <citation type="submission" date="2013-03" db="EMBL/GenBank/DDBJ databases">
        <title>The Genome Sequence of Anopheles epiroticus epiroticus2.</title>
        <authorList>
            <consortium name="The Broad Institute Genomics Platform"/>
            <person name="Neafsey D.E."/>
            <person name="Howell P."/>
            <person name="Walker B."/>
            <person name="Young S.K."/>
            <person name="Zeng Q."/>
            <person name="Gargeya S."/>
            <person name="Fitzgerald M."/>
            <person name="Haas B."/>
            <person name="Abouelleil A."/>
            <person name="Allen A.W."/>
            <person name="Alvarado L."/>
            <person name="Arachchi H.M."/>
            <person name="Berlin A.M."/>
            <person name="Chapman S.B."/>
            <person name="Gainer-Dewar J."/>
            <person name="Goldberg J."/>
            <person name="Griggs A."/>
            <person name="Gujja S."/>
            <person name="Hansen M."/>
            <person name="Howarth C."/>
            <person name="Imamovic A."/>
            <person name="Ireland A."/>
            <person name="Larimer J."/>
            <person name="McCowan C."/>
            <person name="Murphy C."/>
            <person name="Pearson M."/>
            <person name="Poon T.W."/>
            <person name="Priest M."/>
            <person name="Roberts A."/>
            <person name="Saif S."/>
            <person name="Shea T."/>
            <person name="Sisk P."/>
            <person name="Sykes S."/>
            <person name="Wortman J."/>
            <person name="Nusbaum C."/>
            <person name="Birren B."/>
        </authorList>
    </citation>
    <scope>NUCLEOTIDE SEQUENCE [LARGE SCALE GENOMIC DNA]</scope>
    <source>
        <strain evidence="4">Epiroticus2</strain>
    </source>
</reference>
<keyword evidence="2" id="KW-0812">Transmembrane</keyword>
<protein>
    <submittedName>
        <fullName evidence="3">Uncharacterized protein</fullName>
    </submittedName>
</protein>
<dbReference type="Gene3D" id="2.10.220.10">
    <property type="entry name" value="Hormone Receptor, Insulin-like Growth Factor Receptor 1, Chain A, domain 2"/>
    <property type="match status" value="1"/>
</dbReference>
<name>A0A182P9M1_9DIPT</name>
<dbReference type="Proteomes" id="UP000075885">
    <property type="component" value="Unassembled WGS sequence"/>
</dbReference>
<organism evidence="3 4">
    <name type="scientific">Anopheles epiroticus</name>
    <dbReference type="NCBI Taxonomy" id="199890"/>
    <lineage>
        <taxon>Eukaryota</taxon>
        <taxon>Metazoa</taxon>
        <taxon>Ecdysozoa</taxon>
        <taxon>Arthropoda</taxon>
        <taxon>Hexapoda</taxon>
        <taxon>Insecta</taxon>
        <taxon>Pterygota</taxon>
        <taxon>Neoptera</taxon>
        <taxon>Endopterygota</taxon>
        <taxon>Diptera</taxon>
        <taxon>Nematocera</taxon>
        <taxon>Culicoidea</taxon>
        <taxon>Culicidae</taxon>
        <taxon>Anophelinae</taxon>
        <taxon>Anopheles</taxon>
    </lineage>
</organism>
<reference evidence="3" key="2">
    <citation type="submission" date="2020-05" db="UniProtKB">
        <authorList>
            <consortium name="EnsemblMetazoa"/>
        </authorList>
    </citation>
    <scope>IDENTIFICATION</scope>
    <source>
        <strain evidence="3">Epiroticus2</strain>
    </source>
</reference>
<accession>A0A182P9M1</accession>
<dbReference type="EnsemblMetazoa" id="AEPI003626-RA">
    <property type="protein sequence ID" value="AEPI003626-PA"/>
    <property type="gene ID" value="AEPI003626"/>
</dbReference>
<evidence type="ECO:0000256" key="1">
    <source>
        <dbReference type="SAM" id="MobiDB-lite"/>
    </source>
</evidence>
<evidence type="ECO:0000313" key="4">
    <source>
        <dbReference type="Proteomes" id="UP000075885"/>
    </source>
</evidence>
<dbReference type="SMART" id="SM00261">
    <property type="entry name" value="FU"/>
    <property type="match status" value="1"/>
</dbReference>
<dbReference type="AlphaFoldDB" id="A0A182P9M1"/>
<dbReference type="VEuPathDB" id="VectorBase:AEPI003626"/>
<evidence type="ECO:0000313" key="3">
    <source>
        <dbReference type="EnsemblMetazoa" id="AEPI003626-PA"/>
    </source>
</evidence>
<sequence>MEWNGKENSLECKRTAYHYKGRCYIQCPPGTYPSAPLAPEANGTAHRADIDEIAINGQRPLPPSSLRRRHQQQHVVAALMNGGPSTDAPTTDPLPQCLQCHTTCLKCSGPRATDCSECQAAFRFQPIASGGESRICVSINDKRPAGLQPGAGANNGVGRLKAPETAALRTTSPPGSSPAHRVYSYLPSVAFLGGVLVVAFAAIYVLWVHCFQGSPGLIGDLSGTGGLGGDGGGEGAGSSAGLASIRYDRVHTNEPEEVDELYEDDESASSGDDEGDLLSVSATQIIAPIEQR</sequence>
<feature type="transmembrane region" description="Helical" evidence="2">
    <location>
        <begin position="185"/>
        <end position="207"/>
    </location>
</feature>
<evidence type="ECO:0000256" key="2">
    <source>
        <dbReference type="SAM" id="Phobius"/>
    </source>
</evidence>
<keyword evidence="2" id="KW-1133">Transmembrane helix</keyword>
<dbReference type="InterPro" id="IPR009030">
    <property type="entry name" value="Growth_fac_rcpt_cys_sf"/>
</dbReference>
<keyword evidence="2" id="KW-0472">Membrane</keyword>
<dbReference type="CDD" id="cd00064">
    <property type="entry name" value="FU"/>
    <property type="match status" value="1"/>
</dbReference>
<dbReference type="SUPFAM" id="SSF57184">
    <property type="entry name" value="Growth factor receptor domain"/>
    <property type="match status" value="1"/>
</dbReference>
<proteinExistence type="predicted"/>
<dbReference type="InterPro" id="IPR006212">
    <property type="entry name" value="Furin_repeat"/>
</dbReference>
<feature type="region of interest" description="Disordered" evidence="1">
    <location>
        <begin position="246"/>
        <end position="292"/>
    </location>
</feature>